<keyword evidence="6" id="KW-0378">Hydrolase</keyword>
<dbReference type="PROSITE" id="PS00674">
    <property type="entry name" value="AAA"/>
    <property type="match status" value="1"/>
</dbReference>
<dbReference type="InterPro" id="IPR003960">
    <property type="entry name" value="ATPase_AAA_CS"/>
</dbReference>
<evidence type="ECO:0000256" key="10">
    <source>
        <dbReference type="ARBA" id="ARBA00023136"/>
    </source>
</evidence>
<dbReference type="GO" id="GO:0005743">
    <property type="term" value="C:mitochondrial inner membrane"/>
    <property type="evidence" value="ECO:0007669"/>
    <property type="project" value="UniProtKB-SubCell"/>
</dbReference>
<dbReference type="InterPro" id="IPR027417">
    <property type="entry name" value="P-loop_NTPase"/>
</dbReference>
<keyword evidence="5" id="KW-0999">Mitochondrion inner membrane</keyword>
<keyword evidence="10 14" id="KW-0472">Membrane</keyword>
<evidence type="ECO:0000256" key="1">
    <source>
        <dbReference type="ARBA" id="ARBA00004434"/>
    </source>
</evidence>
<dbReference type="GO" id="GO:0016887">
    <property type="term" value="F:ATP hydrolysis activity"/>
    <property type="evidence" value="ECO:0007669"/>
    <property type="project" value="InterPro"/>
</dbReference>
<evidence type="ECO:0000256" key="3">
    <source>
        <dbReference type="ARBA" id="ARBA00022692"/>
    </source>
</evidence>
<dbReference type="OrthoDB" id="10251412at2759"/>
<evidence type="ECO:0000259" key="15">
    <source>
        <dbReference type="SMART" id="SM00382"/>
    </source>
</evidence>
<evidence type="ECO:0000259" key="16">
    <source>
        <dbReference type="SMART" id="SM01024"/>
    </source>
</evidence>
<keyword evidence="9" id="KW-0496">Mitochondrion</keyword>
<evidence type="ECO:0000256" key="6">
    <source>
        <dbReference type="ARBA" id="ARBA00022801"/>
    </source>
</evidence>
<dbReference type="Gene3D" id="3.40.50.300">
    <property type="entry name" value="P-loop containing nucleotide triphosphate hydrolases"/>
    <property type="match status" value="1"/>
</dbReference>
<feature type="transmembrane region" description="Helical" evidence="14">
    <location>
        <begin position="45"/>
        <end position="66"/>
    </location>
</feature>
<dbReference type="GeneID" id="81395715"/>
<evidence type="ECO:0000256" key="9">
    <source>
        <dbReference type="ARBA" id="ARBA00023128"/>
    </source>
</evidence>
<evidence type="ECO:0000256" key="13">
    <source>
        <dbReference type="SAM" id="MobiDB-lite"/>
    </source>
</evidence>
<dbReference type="EMBL" id="JAPMSZ010000009">
    <property type="protein sequence ID" value="KAJ5091148.1"/>
    <property type="molecule type" value="Genomic_DNA"/>
</dbReference>
<dbReference type="InterPro" id="IPR057495">
    <property type="entry name" value="AAA_lid_BCS1"/>
</dbReference>
<evidence type="ECO:0008006" key="19">
    <source>
        <dbReference type="Google" id="ProtNLM"/>
    </source>
</evidence>
<keyword evidence="4 12" id="KW-0547">Nucleotide-binding</keyword>
<evidence type="ECO:0000256" key="8">
    <source>
        <dbReference type="ARBA" id="ARBA00022989"/>
    </source>
</evidence>
<keyword evidence="18" id="KW-1185">Reference proteome</keyword>
<feature type="domain" description="AAA+ ATPase" evidence="15">
    <location>
        <begin position="300"/>
        <end position="463"/>
    </location>
</feature>
<reference evidence="17" key="2">
    <citation type="journal article" date="2023" name="IMA Fungus">
        <title>Comparative genomic study of the Penicillium genus elucidates a diverse pangenome and 15 lateral gene transfer events.</title>
        <authorList>
            <person name="Petersen C."/>
            <person name="Sorensen T."/>
            <person name="Nielsen M.R."/>
            <person name="Sondergaard T.E."/>
            <person name="Sorensen J.L."/>
            <person name="Fitzpatrick D.A."/>
            <person name="Frisvad J.C."/>
            <person name="Nielsen K.L."/>
        </authorList>
    </citation>
    <scope>NUCLEOTIDE SEQUENCE</scope>
    <source>
        <strain evidence="17">IBT 34128</strain>
    </source>
</reference>
<dbReference type="SMART" id="SM00382">
    <property type="entry name" value="AAA"/>
    <property type="match status" value="1"/>
</dbReference>
<feature type="compositionally biased region" description="Polar residues" evidence="13">
    <location>
        <begin position="392"/>
        <end position="405"/>
    </location>
</feature>
<evidence type="ECO:0000313" key="18">
    <source>
        <dbReference type="Proteomes" id="UP001141434"/>
    </source>
</evidence>
<evidence type="ECO:0000256" key="5">
    <source>
        <dbReference type="ARBA" id="ARBA00022792"/>
    </source>
</evidence>
<comment type="catalytic activity">
    <reaction evidence="11">
        <text>ATP + H2O = ADP + phosphate + H(+)</text>
        <dbReference type="Rhea" id="RHEA:13065"/>
        <dbReference type="ChEBI" id="CHEBI:15377"/>
        <dbReference type="ChEBI" id="CHEBI:15378"/>
        <dbReference type="ChEBI" id="CHEBI:30616"/>
        <dbReference type="ChEBI" id="CHEBI:43474"/>
        <dbReference type="ChEBI" id="CHEBI:456216"/>
    </reaction>
    <physiologicalReaction direction="left-to-right" evidence="11">
        <dbReference type="Rhea" id="RHEA:13066"/>
    </physiologicalReaction>
</comment>
<dbReference type="InterPro" id="IPR003959">
    <property type="entry name" value="ATPase_AAA_core"/>
</dbReference>
<dbReference type="SMART" id="SM01024">
    <property type="entry name" value="BCS1_N"/>
    <property type="match status" value="1"/>
</dbReference>
<reference evidence="17" key="1">
    <citation type="submission" date="2022-11" db="EMBL/GenBank/DDBJ databases">
        <authorList>
            <person name="Petersen C."/>
        </authorList>
    </citation>
    <scope>NUCLEOTIDE SEQUENCE</scope>
    <source>
        <strain evidence="17">IBT 34128</strain>
    </source>
</reference>
<organism evidence="17 18">
    <name type="scientific">Penicillium alfredii</name>
    <dbReference type="NCBI Taxonomy" id="1506179"/>
    <lineage>
        <taxon>Eukaryota</taxon>
        <taxon>Fungi</taxon>
        <taxon>Dikarya</taxon>
        <taxon>Ascomycota</taxon>
        <taxon>Pezizomycotina</taxon>
        <taxon>Eurotiomycetes</taxon>
        <taxon>Eurotiomycetidae</taxon>
        <taxon>Eurotiales</taxon>
        <taxon>Aspergillaceae</taxon>
        <taxon>Penicillium</taxon>
    </lineage>
</organism>
<evidence type="ECO:0000313" key="17">
    <source>
        <dbReference type="EMBL" id="KAJ5091148.1"/>
    </source>
</evidence>
<keyword evidence="7 12" id="KW-0067">ATP-binding</keyword>
<dbReference type="AlphaFoldDB" id="A0A9W9F023"/>
<dbReference type="Pfam" id="PF00004">
    <property type="entry name" value="AAA"/>
    <property type="match status" value="2"/>
</dbReference>
<dbReference type="Proteomes" id="UP001141434">
    <property type="component" value="Unassembled WGS sequence"/>
</dbReference>
<dbReference type="PANTHER" id="PTHR23070">
    <property type="entry name" value="BCS1 AAA-TYPE ATPASE"/>
    <property type="match status" value="1"/>
</dbReference>
<comment type="caution">
    <text evidence="17">The sequence shown here is derived from an EMBL/GenBank/DDBJ whole genome shotgun (WGS) entry which is preliminary data.</text>
</comment>
<comment type="subcellular location">
    <subcellularLocation>
        <location evidence="1">Mitochondrion inner membrane</location>
        <topology evidence="1">Single-pass membrane protein</topology>
    </subcellularLocation>
</comment>
<accession>A0A9W9F023</accession>
<keyword evidence="3 14" id="KW-0812">Transmembrane</keyword>
<dbReference type="PRINTS" id="PR00830">
    <property type="entry name" value="ENDOLAPTASE"/>
</dbReference>
<name>A0A9W9F023_9EURO</name>
<dbReference type="GO" id="GO:0005524">
    <property type="term" value="F:ATP binding"/>
    <property type="evidence" value="ECO:0007669"/>
    <property type="project" value="UniProtKB-KW"/>
</dbReference>
<dbReference type="InterPro" id="IPR003593">
    <property type="entry name" value="AAA+_ATPase"/>
</dbReference>
<dbReference type="InterPro" id="IPR050747">
    <property type="entry name" value="Mitochondrial_chaperone_BCS1"/>
</dbReference>
<dbReference type="RefSeq" id="XP_056509346.1">
    <property type="nucleotide sequence ID" value="XM_056656546.1"/>
</dbReference>
<evidence type="ECO:0000256" key="2">
    <source>
        <dbReference type="ARBA" id="ARBA00007448"/>
    </source>
</evidence>
<dbReference type="Pfam" id="PF25426">
    <property type="entry name" value="AAA_lid_BCS1"/>
    <property type="match status" value="1"/>
</dbReference>
<dbReference type="Pfam" id="PF08740">
    <property type="entry name" value="BCS1_N"/>
    <property type="match status" value="1"/>
</dbReference>
<feature type="region of interest" description="Disordered" evidence="13">
    <location>
        <begin position="368"/>
        <end position="409"/>
    </location>
</feature>
<comment type="similarity">
    <text evidence="2">Belongs to the AAA ATPase family. BCS1 subfamily.</text>
</comment>
<dbReference type="InterPro" id="IPR014851">
    <property type="entry name" value="BCS1_N"/>
</dbReference>
<dbReference type="SUPFAM" id="SSF52540">
    <property type="entry name" value="P-loop containing nucleoside triphosphate hydrolases"/>
    <property type="match status" value="1"/>
</dbReference>
<evidence type="ECO:0000256" key="7">
    <source>
        <dbReference type="ARBA" id="ARBA00022840"/>
    </source>
</evidence>
<protein>
    <recommendedName>
        <fullName evidence="19">AAA+ ATPase domain-containing protein</fullName>
    </recommendedName>
</protein>
<evidence type="ECO:0000256" key="4">
    <source>
        <dbReference type="ARBA" id="ARBA00022741"/>
    </source>
</evidence>
<feature type="domain" description="BCS1 N-terminal" evidence="16">
    <location>
        <begin position="53"/>
        <end position="267"/>
    </location>
</feature>
<evidence type="ECO:0000256" key="14">
    <source>
        <dbReference type="SAM" id="Phobius"/>
    </source>
</evidence>
<gene>
    <name evidence="17" type="ORF">NUU61_006018</name>
</gene>
<evidence type="ECO:0000256" key="12">
    <source>
        <dbReference type="RuleBase" id="RU003651"/>
    </source>
</evidence>
<evidence type="ECO:0000256" key="11">
    <source>
        <dbReference type="ARBA" id="ARBA00048778"/>
    </source>
</evidence>
<sequence length="597" mass="66201">MAYNQTYASTTGLPLSSSDTAMLEALVPGYTFFSRIAMSYLKIDLTAYLGVLVSMTVLGASLRYSLHGAQSFFKKYFVSTAEIRLEDEVFRYLMYWLSRQAFMKRTNRVVAGVKSNGYWNDDEGSGDEDMPGAAGGDEWDEPGSGANARSFDDFWAKLVRRDKYRRMRFTPAQGRHIFWFRGQPLMLEREERESPLRWVLDNERLYLSCLGRNPAILKALLAEAQQAFVERDANRTVIYRGQRYSDGGSTFDWIRCMARSPRPLSTVVLDHAQKQAFVDDIKEYLHPRTRRWYSNRGIPYRRGYLLHGPPGTGKTSLCFAAAGLLGLKLYLLNLNSRTLDEDSLAALFSDLPRRCIILLEDVDTAGITHNRGKSKTSDSKNDVGPAGLAEGNASSAAGENGNSGVETPEKDGITLSGLLNVIDGVAASEGRILVMTTNHADKLDAALLRPGRVDMSIVFGYTTRADIEELFTSIYVTMEGDLPRTSASRRLNGTSKAVDGGVAGKREIPKASPEKVDTCTREKEEEELQGRIEALRVRINALAAEFASLVPSGELTAAEIQGYLLMHKDSPEAAISGAAAWVSEVQEKKRAREEKLD</sequence>
<keyword evidence="8 14" id="KW-1133">Transmembrane helix</keyword>
<proteinExistence type="inferred from homology"/>